<protein>
    <recommendedName>
        <fullName evidence="3">BESS domain-containing protein</fullName>
    </recommendedName>
</protein>
<gene>
    <name evidence="2" type="ORF">CM83_4419</name>
</gene>
<evidence type="ECO:0000313" key="2">
    <source>
        <dbReference type="EMBL" id="JAG23069.1"/>
    </source>
</evidence>
<feature type="region of interest" description="Disordered" evidence="1">
    <location>
        <begin position="232"/>
        <end position="268"/>
    </location>
</feature>
<feature type="compositionally biased region" description="Polar residues" evidence="1">
    <location>
        <begin position="241"/>
        <end position="268"/>
    </location>
</feature>
<accession>A0A0A9XSZ5</accession>
<reference evidence="2" key="2">
    <citation type="submission" date="2014-07" db="EMBL/GenBank/DDBJ databases">
        <authorList>
            <person name="Hull J."/>
        </authorList>
    </citation>
    <scope>NUCLEOTIDE SEQUENCE</scope>
</reference>
<evidence type="ECO:0000256" key="1">
    <source>
        <dbReference type="SAM" id="MobiDB-lite"/>
    </source>
</evidence>
<sequence length="268" mass="29369">PKPSGSGASKKKAYYLMDAMHFAIPFMKVAGTSSGNLPAIPDQIVASDEEHLDDTQQFDHSESSSFINNQRTVDDHPQLPSSPSLPPITPTPRPPPLPPQTALPSEIITEPASSPVAATTGPKGGRKRKRADSQSDVDKEFITYFRAKTAEISKKTSTNENSTRRDGIQQFLNSLIPDILPMTDVELRVFKRKPLLLVDEVLDARLLEHHTTLSQGATKELSSYRMTTPAMQHASYHVQPSDGSTSEESSVQSECPQTSSSPQNKDEF</sequence>
<dbReference type="EMBL" id="GBHO01020535">
    <property type="protein sequence ID" value="JAG23069.1"/>
    <property type="molecule type" value="Transcribed_RNA"/>
</dbReference>
<organism evidence="2">
    <name type="scientific">Lygus hesperus</name>
    <name type="common">Western plant bug</name>
    <dbReference type="NCBI Taxonomy" id="30085"/>
    <lineage>
        <taxon>Eukaryota</taxon>
        <taxon>Metazoa</taxon>
        <taxon>Ecdysozoa</taxon>
        <taxon>Arthropoda</taxon>
        <taxon>Hexapoda</taxon>
        <taxon>Insecta</taxon>
        <taxon>Pterygota</taxon>
        <taxon>Neoptera</taxon>
        <taxon>Paraneoptera</taxon>
        <taxon>Hemiptera</taxon>
        <taxon>Heteroptera</taxon>
        <taxon>Panheteroptera</taxon>
        <taxon>Cimicomorpha</taxon>
        <taxon>Miridae</taxon>
        <taxon>Mirini</taxon>
        <taxon>Lygus</taxon>
    </lineage>
</organism>
<dbReference type="AlphaFoldDB" id="A0A0A9XSZ5"/>
<evidence type="ECO:0008006" key="3">
    <source>
        <dbReference type="Google" id="ProtNLM"/>
    </source>
</evidence>
<feature type="compositionally biased region" description="Basic and acidic residues" evidence="1">
    <location>
        <begin position="53"/>
        <end position="62"/>
    </location>
</feature>
<reference evidence="2" key="1">
    <citation type="journal article" date="2014" name="PLoS ONE">
        <title>Transcriptome-Based Identification of ABC Transporters in the Western Tarnished Plant Bug Lygus hesperus.</title>
        <authorList>
            <person name="Hull J.J."/>
            <person name="Chaney K."/>
            <person name="Geib S.M."/>
            <person name="Fabrick J.A."/>
            <person name="Brent C.S."/>
            <person name="Walsh D."/>
            <person name="Lavine L.C."/>
        </authorList>
    </citation>
    <scope>NUCLEOTIDE SEQUENCE</scope>
</reference>
<feature type="region of interest" description="Disordered" evidence="1">
    <location>
        <begin position="31"/>
        <end position="135"/>
    </location>
</feature>
<name>A0A0A9XSZ5_LYGHE</name>
<proteinExistence type="predicted"/>
<feature type="non-terminal residue" evidence="2">
    <location>
        <position position="1"/>
    </location>
</feature>
<feature type="compositionally biased region" description="Pro residues" evidence="1">
    <location>
        <begin position="83"/>
        <end position="101"/>
    </location>
</feature>
<feature type="non-terminal residue" evidence="2">
    <location>
        <position position="268"/>
    </location>
</feature>